<evidence type="ECO:0000256" key="8">
    <source>
        <dbReference type="RuleBase" id="RU000612"/>
    </source>
</evidence>
<dbReference type="InterPro" id="IPR035482">
    <property type="entry name" value="SIS_PGI_2"/>
</dbReference>
<evidence type="ECO:0000256" key="1">
    <source>
        <dbReference type="ARBA" id="ARBA00004926"/>
    </source>
</evidence>
<dbReference type="EMBL" id="SJPS01000005">
    <property type="protein sequence ID" value="TWU24635.1"/>
    <property type="molecule type" value="Genomic_DNA"/>
</dbReference>
<proteinExistence type="inferred from homology"/>
<dbReference type="InterPro" id="IPR018189">
    <property type="entry name" value="Phosphoglucose_isomerase_CS"/>
</dbReference>
<dbReference type="UniPathway" id="UPA00109">
    <property type="reaction ID" value="UER00181"/>
</dbReference>
<evidence type="ECO:0000256" key="6">
    <source>
        <dbReference type="ARBA" id="ARBA00023235"/>
    </source>
</evidence>
<dbReference type="InterPro" id="IPR035476">
    <property type="entry name" value="SIS_PGI_1"/>
</dbReference>
<evidence type="ECO:0000256" key="7">
    <source>
        <dbReference type="ARBA" id="ARBA00029321"/>
    </source>
</evidence>
<evidence type="ECO:0000256" key="3">
    <source>
        <dbReference type="ARBA" id="ARBA00011952"/>
    </source>
</evidence>
<organism evidence="9 10">
    <name type="scientific">Bythopirellula polymerisocia</name>
    <dbReference type="NCBI Taxonomy" id="2528003"/>
    <lineage>
        <taxon>Bacteria</taxon>
        <taxon>Pseudomonadati</taxon>
        <taxon>Planctomycetota</taxon>
        <taxon>Planctomycetia</taxon>
        <taxon>Pirellulales</taxon>
        <taxon>Lacipirellulaceae</taxon>
        <taxon>Bythopirellula</taxon>
    </lineage>
</organism>
<accession>A0A5C6CKQ0</accession>
<keyword evidence="6 8" id="KW-0413">Isomerase</keyword>
<dbReference type="RefSeq" id="WP_146451865.1">
    <property type="nucleotide sequence ID" value="NZ_SJPS01000005.1"/>
</dbReference>
<dbReference type="InterPro" id="IPR001672">
    <property type="entry name" value="G6P_Isomerase"/>
</dbReference>
<keyword evidence="5 8" id="KW-0324">Glycolysis</keyword>
<dbReference type="GO" id="GO:0097367">
    <property type="term" value="F:carbohydrate derivative binding"/>
    <property type="evidence" value="ECO:0007669"/>
    <property type="project" value="InterPro"/>
</dbReference>
<comment type="similarity">
    <text evidence="2 8">Belongs to the GPI family.</text>
</comment>
<dbReference type="InterPro" id="IPR046348">
    <property type="entry name" value="SIS_dom_sf"/>
</dbReference>
<dbReference type="Pfam" id="PF00342">
    <property type="entry name" value="PGI"/>
    <property type="match status" value="1"/>
</dbReference>
<evidence type="ECO:0000256" key="4">
    <source>
        <dbReference type="ARBA" id="ARBA00022432"/>
    </source>
</evidence>
<comment type="pathway">
    <text evidence="1 8">Carbohydrate degradation; glycolysis; D-glyceraldehyde 3-phosphate and glycerone phosphate from D-glucose: step 2/4.</text>
</comment>
<gene>
    <name evidence="9" type="primary">pgi</name>
    <name evidence="9" type="ORF">Pla144_35200</name>
</gene>
<dbReference type="SUPFAM" id="SSF53697">
    <property type="entry name" value="SIS domain"/>
    <property type="match status" value="1"/>
</dbReference>
<dbReference type="GO" id="GO:0006096">
    <property type="term" value="P:glycolytic process"/>
    <property type="evidence" value="ECO:0007669"/>
    <property type="project" value="UniProtKB-UniPathway"/>
</dbReference>
<keyword evidence="10" id="KW-1185">Reference proteome</keyword>
<evidence type="ECO:0000313" key="10">
    <source>
        <dbReference type="Proteomes" id="UP000318437"/>
    </source>
</evidence>
<evidence type="ECO:0000313" key="9">
    <source>
        <dbReference type="EMBL" id="TWU24635.1"/>
    </source>
</evidence>
<protein>
    <recommendedName>
        <fullName evidence="3 8">Glucose-6-phosphate isomerase</fullName>
        <ecNumber evidence="3 8">5.3.1.9</ecNumber>
    </recommendedName>
</protein>
<name>A0A5C6CKQ0_9BACT</name>
<dbReference type="PANTHER" id="PTHR11469:SF1">
    <property type="entry name" value="GLUCOSE-6-PHOSPHATE ISOMERASE"/>
    <property type="match status" value="1"/>
</dbReference>
<dbReference type="PANTHER" id="PTHR11469">
    <property type="entry name" value="GLUCOSE-6-PHOSPHATE ISOMERASE"/>
    <property type="match status" value="1"/>
</dbReference>
<dbReference type="GO" id="GO:0051156">
    <property type="term" value="P:glucose 6-phosphate metabolic process"/>
    <property type="evidence" value="ECO:0007669"/>
    <property type="project" value="TreeGrafter"/>
</dbReference>
<dbReference type="Proteomes" id="UP000318437">
    <property type="component" value="Unassembled WGS sequence"/>
</dbReference>
<reference evidence="9 10" key="1">
    <citation type="submission" date="2019-02" db="EMBL/GenBank/DDBJ databases">
        <title>Deep-cultivation of Planctomycetes and their phenomic and genomic characterization uncovers novel biology.</title>
        <authorList>
            <person name="Wiegand S."/>
            <person name="Jogler M."/>
            <person name="Boedeker C."/>
            <person name="Pinto D."/>
            <person name="Vollmers J."/>
            <person name="Rivas-Marin E."/>
            <person name="Kohn T."/>
            <person name="Peeters S.H."/>
            <person name="Heuer A."/>
            <person name="Rast P."/>
            <person name="Oberbeckmann S."/>
            <person name="Bunk B."/>
            <person name="Jeske O."/>
            <person name="Meyerdierks A."/>
            <person name="Storesund J.E."/>
            <person name="Kallscheuer N."/>
            <person name="Luecker S."/>
            <person name="Lage O.M."/>
            <person name="Pohl T."/>
            <person name="Merkel B.J."/>
            <person name="Hornburger P."/>
            <person name="Mueller R.-W."/>
            <person name="Bruemmer F."/>
            <person name="Labrenz M."/>
            <person name="Spormann A.M."/>
            <person name="Op Den Camp H."/>
            <person name="Overmann J."/>
            <person name="Amann R."/>
            <person name="Jetten M.S.M."/>
            <person name="Mascher T."/>
            <person name="Medema M.H."/>
            <person name="Devos D.P."/>
            <person name="Kaster A.-K."/>
            <person name="Ovreas L."/>
            <person name="Rohde M."/>
            <person name="Galperin M.Y."/>
            <person name="Jogler C."/>
        </authorList>
    </citation>
    <scope>NUCLEOTIDE SEQUENCE [LARGE SCALE GENOMIC DNA]</scope>
    <source>
        <strain evidence="9 10">Pla144</strain>
    </source>
</reference>
<dbReference type="PROSITE" id="PS00765">
    <property type="entry name" value="P_GLUCOSE_ISOMERASE_1"/>
    <property type="match status" value="1"/>
</dbReference>
<comment type="catalytic activity">
    <reaction evidence="7 8">
        <text>alpha-D-glucose 6-phosphate = beta-D-fructose 6-phosphate</text>
        <dbReference type="Rhea" id="RHEA:11816"/>
        <dbReference type="ChEBI" id="CHEBI:57634"/>
        <dbReference type="ChEBI" id="CHEBI:58225"/>
        <dbReference type="EC" id="5.3.1.9"/>
    </reaction>
</comment>
<dbReference type="GO" id="GO:0005829">
    <property type="term" value="C:cytosol"/>
    <property type="evidence" value="ECO:0007669"/>
    <property type="project" value="TreeGrafter"/>
</dbReference>
<evidence type="ECO:0000256" key="2">
    <source>
        <dbReference type="ARBA" id="ARBA00006604"/>
    </source>
</evidence>
<dbReference type="GO" id="GO:0006094">
    <property type="term" value="P:gluconeogenesis"/>
    <property type="evidence" value="ECO:0007669"/>
    <property type="project" value="UniProtKB-KW"/>
</dbReference>
<dbReference type="EC" id="5.3.1.9" evidence="3 8"/>
<dbReference type="GO" id="GO:0004347">
    <property type="term" value="F:glucose-6-phosphate isomerase activity"/>
    <property type="evidence" value="ECO:0007669"/>
    <property type="project" value="UniProtKB-EC"/>
</dbReference>
<comment type="caution">
    <text evidence="9">The sequence shown here is derived from an EMBL/GenBank/DDBJ whole genome shotgun (WGS) entry which is preliminary data.</text>
</comment>
<evidence type="ECO:0000256" key="5">
    <source>
        <dbReference type="ARBA" id="ARBA00023152"/>
    </source>
</evidence>
<dbReference type="GO" id="GO:0048029">
    <property type="term" value="F:monosaccharide binding"/>
    <property type="evidence" value="ECO:0007669"/>
    <property type="project" value="TreeGrafter"/>
</dbReference>
<dbReference type="PROSITE" id="PS51463">
    <property type="entry name" value="P_GLUCOSE_ISOMERASE_3"/>
    <property type="match status" value="1"/>
</dbReference>
<dbReference type="OrthoDB" id="140919at2"/>
<dbReference type="PRINTS" id="PR00662">
    <property type="entry name" value="G6PISOMERASE"/>
</dbReference>
<dbReference type="AlphaFoldDB" id="A0A5C6CKQ0"/>
<dbReference type="CDD" id="cd05015">
    <property type="entry name" value="SIS_PGI_1"/>
    <property type="match status" value="1"/>
</dbReference>
<keyword evidence="4 8" id="KW-0312">Gluconeogenesis</keyword>
<dbReference type="Gene3D" id="3.40.50.10490">
    <property type="entry name" value="Glucose-6-phosphate isomerase like protein, domain 1"/>
    <property type="match status" value="2"/>
</dbReference>
<sequence>MSAVTITYDPQGTYLPEHGLAPDELTKFSSQLTAARSEVLADAQLWADGVTPPSNKEPLDAGFHHLPERLLADYQSNGSESEVGRIIATANRLAAVVDRVVLLGIGGSYMGARALLESCCHPYYNELPRQLRDNRPRVSFEGNNVDNDSLQGLCDLLPSAMSNSDVADRWGIVVISKSGGTLETAAAFRILLNRLQKSLGANHTQLAELVVPVTGTSGKLFDLATELGCREIFPVPDGVGGRFSVLSAVGLLPAAIMGLDIVQLLEGAAAMNDHFRSEQVGKNVVLDYTGICHLMEKQRGCDIRLLSTWGKRLEALGLWYDQLLSESLGKRERGAMPLTVVNTRDLHSRGQQHQEGKRDKLITNIIVDEGTPTPIPIGTSEFNQDGLNELAEKTIPEVLAAATQGTNKAYRDDNRPTADLRLPAINEFVMGQLFQMFMLATVVEGRLVGTNPYGQPGVEAYKKNMNAILRGM</sequence>
<dbReference type="CDD" id="cd05016">
    <property type="entry name" value="SIS_PGI_2"/>
    <property type="match status" value="1"/>
</dbReference>